<feature type="transmembrane region" description="Helical" evidence="1">
    <location>
        <begin position="414"/>
        <end position="435"/>
    </location>
</feature>
<dbReference type="Proteomes" id="UP000661691">
    <property type="component" value="Unassembled WGS sequence"/>
</dbReference>
<keyword evidence="4" id="KW-1185">Reference proteome</keyword>
<feature type="transmembrane region" description="Helical" evidence="1">
    <location>
        <begin position="310"/>
        <end position="330"/>
    </location>
</feature>
<evidence type="ECO:0000259" key="2">
    <source>
        <dbReference type="SMART" id="SM00471"/>
    </source>
</evidence>
<comment type="caution">
    <text evidence="3">The sequence shown here is derived from an EMBL/GenBank/DDBJ whole genome shotgun (WGS) entry which is preliminary data.</text>
</comment>
<feature type="transmembrane region" description="Helical" evidence="1">
    <location>
        <begin position="447"/>
        <end position="469"/>
    </location>
</feature>
<dbReference type="AlphaFoldDB" id="A0A926N7N0"/>
<feature type="transmembrane region" description="Helical" evidence="1">
    <location>
        <begin position="28"/>
        <end position="47"/>
    </location>
</feature>
<dbReference type="InterPro" id="IPR011621">
    <property type="entry name" value="Metal-dep_PHydrolase_7TM_intra"/>
</dbReference>
<protein>
    <submittedName>
        <fullName evidence="3">HD family phosphohydrolase</fullName>
    </submittedName>
</protein>
<dbReference type="CDD" id="cd00077">
    <property type="entry name" value="HDc"/>
    <property type="match status" value="1"/>
</dbReference>
<evidence type="ECO:0000256" key="1">
    <source>
        <dbReference type="SAM" id="Phobius"/>
    </source>
</evidence>
<accession>A0A926N7N0</accession>
<keyword evidence="1" id="KW-0812">Transmembrane</keyword>
<evidence type="ECO:0000313" key="4">
    <source>
        <dbReference type="Proteomes" id="UP000661691"/>
    </source>
</evidence>
<dbReference type="EMBL" id="JACXAH010000002">
    <property type="protein sequence ID" value="MBD1371167.1"/>
    <property type="molecule type" value="Genomic_DNA"/>
</dbReference>
<dbReference type="InterPro" id="IPR011624">
    <property type="entry name" value="Metal-dep_PHydrolase_7TM_extra"/>
</dbReference>
<dbReference type="SUPFAM" id="SSF109604">
    <property type="entry name" value="HD-domain/PDEase-like"/>
    <property type="match status" value="1"/>
</dbReference>
<dbReference type="RefSeq" id="WP_191141396.1">
    <property type="nucleotide sequence ID" value="NZ_JACXAH010000002.1"/>
</dbReference>
<dbReference type="Pfam" id="PF07697">
    <property type="entry name" value="7TMR-HDED"/>
    <property type="match status" value="1"/>
</dbReference>
<evidence type="ECO:0000313" key="3">
    <source>
        <dbReference type="EMBL" id="MBD1371167.1"/>
    </source>
</evidence>
<dbReference type="Gene3D" id="1.10.3210.10">
    <property type="entry name" value="Hypothetical protein af1432"/>
    <property type="match status" value="1"/>
</dbReference>
<proteinExistence type="predicted"/>
<feature type="domain" description="HD/PDEase" evidence="2">
    <location>
        <begin position="498"/>
        <end position="656"/>
    </location>
</feature>
<feature type="transmembrane region" description="Helical" evidence="1">
    <location>
        <begin position="389"/>
        <end position="407"/>
    </location>
</feature>
<keyword evidence="1" id="KW-1133">Transmembrane helix</keyword>
<dbReference type="NCBIfam" id="TIGR00277">
    <property type="entry name" value="HDIG"/>
    <property type="match status" value="1"/>
</dbReference>
<dbReference type="InterPro" id="IPR052722">
    <property type="entry name" value="PgpH_phosphodiesterase"/>
</dbReference>
<dbReference type="Pfam" id="PF01966">
    <property type="entry name" value="HD"/>
    <property type="match status" value="1"/>
</dbReference>
<dbReference type="PANTHER" id="PTHR36442:SF1">
    <property type="entry name" value="CYCLIC-DI-AMP PHOSPHODIESTERASE PGPH"/>
    <property type="match status" value="1"/>
</dbReference>
<reference evidence="3" key="1">
    <citation type="submission" date="2020-09" db="EMBL/GenBank/DDBJ databases">
        <title>A novel bacterium of genus Hazenella, isolated from South China Sea.</title>
        <authorList>
            <person name="Huang H."/>
            <person name="Mo K."/>
            <person name="Hu Y."/>
        </authorList>
    </citation>
    <scope>NUCLEOTIDE SEQUENCE</scope>
    <source>
        <strain evidence="3">IB182357</strain>
    </source>
</reference>
<dbReference type="InterPro" id="IPR003607">
    <property type="entry name" value="HD/PDEase_dom"/>
</dbReference>
<dbReference type="InterPro" id="IPR006674">
    <property type="entry name" value="HD_domain"/>
</dbReference>
<dbReference type="SMART" id="SM00471">
    <property type="entry name" value="HDc"/>
    <property type="match status" value="1"/>
</dbReference>
<dbReference type="PANTHER" id="PTHR36442">
    <property type="entry name" value="CYCLIC-DI-AMP PHOSPHODIESTERASE PGPH"/>
    <property type="match status" value="1"/>
</dbReference>
<sequence>MRVMINEPLRKIKRLLSLKWVSINRMQFLMYAIFGIAYYLLLINHVLPEQYDIQLGDASPQTISSPVNTIDKYATSQAKQAAAEAVEPVYVIDEQIKPKQIERIERIIQGVREVNKTTLPDEEKKVRFRVIFKDAMDQSFSEGFYQTLLEMNDGQLTKIRKGTIEIISQIFEDGVKESNLEESKQKVDAHLSNKFFAVDGLDRNAAAIVSELSKRSVIVNSTYNEEKTNERRQVAQDNIKSVVIDKGQLIVAKGEQVTEDQYRKLSELGLLKNKLNIVPYIGLALFIFLLLIFLHVYVNRFHPKIYDDNTGLLLFFSVLMLTLIGMKFVTIGQNAEWSTIGYIAPVGLAAMLITLLLNIELALAAAVWIGLSASMMYNGDTHLLFDFRFGLVAVVNGVTGAFALASVRRRSNILIAGIIASITSTLAIVSMYLMVPTQGSWEQTIELVGFGLISGMLSAVLTIGFLPYFETLFGILSPLRLLELSNPNHPLLRKLLIEAPGTYHHSIIVGNLAETAAEAVGADGLLSRVGAYYHDLGKTKRPQFFIENQIFKDNPHDKISAQLSKTIIVSHTKDGVALLRHYKLPKPLQDIVMQHHGTTLIKYFYYKALNQEKDGKQVVEEDFRYPGPKPQFKEAAIVGICDCVEAAVRSLAKPTPKRIENLVRKIIRERLDDGQFDECDLTFKELDQIAIAICETLQGIFHNRIEYPDEPKKVKGEQ</sequence>
<gene>
    <name evidence="3" type="ORF">IC620_02180</name>
</gene>
<name>A0A926N7N0_9BACL</name>
<feature type="transmembrane region" description="Helical" evidence="1">
    <location>
        <begin position="277"/>
        <end position="298"/>
    </location>
</feature>
<organism evidence="3 4">
    <name type="scientific">Polycladospora coralii</name>
    <dbReference type="NCBI Taxonomy" id="2771432"/>
    <lineage>
        <taxon>Bacteria</taxon>
        <taxon>Bacillati</taxon>
        <taxon>Bacillota</taxon>
        <taxon>Bacilli</taxon>
        <taxon>Bacillales</taxon>
        <taxon>Thermoactinomycetaceae</taxon>
        <taxon>Polycladospora</taxon>
    </lineage>
</organism>
<dbReference type="InterPro" id="IPR006675">
    <property type="entry name" value="HDIG_dom"/>
</dbReference>
<feature type="transmembrane region" description="Helical" evidence="1">
    <location>
        <begin position="342"/>
        <end position="369"/>
    </location>
</feature>
<dbReference type="Pfam" id="PF07698">
    <property type="entry name" value="7TM-7TMR_HD"/>
    <property type="match status" value="1"/>
</dbReference>
<keyword evidence="1" id="KW-0472">Membrane</keyword>